<keyword evidence="1" id="KW-1277">Toxin-antitoxin system</keyword>
<dbReference type="Proteomes" id="UP000028511">
    <property type="component" value="Unassembled WGS sequence"/>
</dbReference>
<organism evidence="3">
    <name type="scientific">Xenorhabdus bovienii str. puntauvense</name>
    <dbReference type="NCBI Taxonomy" id="1398201"/>
    <lineage>
        <taxon>Bacteria</taxon>
        <taxon>Pseudomonadati</taxon>
        <taxon>Pseudomonadota</taxon>
        <taxon>Gammaproteobacteria</taxon>
        <taxon>Enterobacterales</taxon>
        <taxon>Morganellaceae</taxon>
        <taxon>Xenorhabdus</taxon>
    </lineage>
</organism>
<accession>A0A077NIY0</accession>
<dbReference type="Pfam" id="PF08681">
    <property type="entry name" value="TacA1"/>
    <property type="match status" value="1"/>
</dbReference>
<dbReference type="Gene3D" id="1.20.5.780">
    <property type="entry name" value="Single helix bin"/>
    <property type="match status" value="1"/>
</dbReference>
<comment type="caution">
    <text evidence="3">The sequence shown here is derived from an EMBL/GenBank/DDBJ whole genome shotgun (WGS) entry which is preliminary data.</text>
</comment>
<dbReference type="AlphaFoldDB" id="A0A077NIY0"/>
<name>A0A077NIY0_XENBV</name>
<evidence type="ECO:0008006" key="4">
    <source>
        <dbReference type="Google" id="ProtNLM"/>
    </source>
</evidence>
<reference evidence="3" key="1">
    <citation type="submission" date="2013-07" db="EMBL/GenBank/DDBJ databases">
        <title>Sub-species coevolution in mutualistic symbiosis.</title>
        <authorList>
            <person name="Murfin K."/>
            <person name="Klassen J."/>
            <person name="Lee M."/>
            <person name="Forst S."/>
            <person name="Stock P."/>
            <person name="Goodrich-Blair H."/>
        </authorList>
    </citation>
    <scope>NUCLEOTIDE SEQUENCE [LARGE SCALE GENOMIC DNA]</scope>
    <source>
        <strain evidence="3">Puntauvense</strain>
    </source>
</reference>
<proteinExistence type="inferred from homology"/>
<protein>
    <recommendedName>
        <fullName evidence="4">DUF1778 domain-containing protein</fullName>
    </recommendedName>
</protein>
<dbReference type="RefSeq" id="WP_038204938.1">
    <property type="nucleotide sequence ID" value="NZ_CAWLWN010000044.1"/>
</dbReference>
<comment type="similarity">
    <text evidence="2">Belongs to the TacA antitoxin family.</text>
</comment>
<dbReference type="PANTHER" id="PTHR35401:SF2">
    <property type="entry name" value="ABC-TYPE TRANSPORT SYSTEM"/>
    <property type="match status" value="1"/>
</dbReference>
<dbReference type="SUPFAM" id="SSF47598">
    <property type="entry name" value="Ribbon-helix-helix"/>
    <property type="match status" value="1"/>
</dbReference>
<evidence type="ECO:0000256" key="1">
    <source>
        <dbReference type="ARBA" id="ARBA00022649"/>
    </source>
</evidence>
<sequence length="93" mass="10441">MTHIKLATERLQFRVNSEIKESIQLAASILRVNVTDFVTQTAMKEAQRVINENESLKLSYSDKKLILDLLDNPPKPNDKLKAAAISASKNFQG</sequence>
<gene>
    <name evidence="3" type="ORF">XBP1_460003</name>
</gene>
<dbReference type="EMBL" id="CBSW010000250">
    <property type="protein sequence ID" value="CDG98684.1"/>
    <property type="molecule type" value="Genomic_DNA"/>
</dbReference>
<dbReference type="InterPro" id="IPR010985">
    <property type="entry name" value="Ribbon_hlx_hlx"/>
</dbReference>
<dbReference type="GO" id="GO:0006355">
    <property type="term" value="P:regulation of DNA-templated transcription"/>
    <property type="evidence" value="ECO:0007669"/>
    <property type="project" value="InterPro"/>
</dbReference>
<dbReference type="PANTHER" id="PTHR35401">
    <property type="entry name" value="COPG FAMILY HELIX-TURN-HELIX PROTEIN-RELATED-RELATED"/>
    <property type="match status" value="1"/>
</dbReference>
<dbReference type="InterPro" id="IPR014795">
    <property type="entry name" value="TacA_1-like"/>
</dbReference>
<evidence type="ECO:0000313" key="3">
    <source>
        <dbReference type="EMBL" id="CDG98684.1"/>
    </source>
</evidence>
<dbReference type="HOGENOM" id="CLU_152494_3_2_6"/>
<evidence type="ECO:0000256" key="2">
    <source>
        <dbReference type="ARBA" id="ARBA00049988"/>
    </source>
</evidence>